<dbReference type="PANTHER" id="PTHR43861:SF3">
    <property type="entry name" value="PUTATIVE (AFU_ORTHOLOGUE AFUA_2G14390)-RELATED"/>
    <property type="match status" value="1"/>
</dbReference>
<evidence type="ECO:0000259" key="3">
    <source>
        <dbReference type="Pfam" id="PF13649"/>
    </source>
</evidence>
<reference evidence="4 5" key="1">
    <citation type="submission" date="2014-02" db="EMBL/GenBank/DDBJ databases">
        <title>Transposable element dynamics among asymbiotic and ectomycorrhizal Amanita fungi.</title>
        <authorList>
            <consortium name="DOE Joint Genome Institute"/>
            <person name="Hess J."/>
            <person name="Skrede I."/>
            <person name="Wolfe B."/>
            <person name="LaButti K."/>
            <person name="Ohm R.A."/>
            <person name="Grigoriev I.V."/>
            <person name="Pringle A."/>
        </authorList>
    </citation>
    <scope>NUCLEOTIDE SEQUENCE [LARGE SCALE GENOMIC DNA]</scope>
    <source>
        <strain evidence="4 5">SKay4041</strain>
    </source>
</reference>
<evidence type="ECO:0000256" key="2">
    <source>
        <dbReference type="SAM" id="MobiDB-lite"/>
    </source>
</evidence>
<dbReference type="Pfam" id="PF13649">
    <property type="entry name" value="Methyltransf_25"/>
    <property type="match status" value="1"/>
</dbReference>
<dbReference type="AlphaFoldDB" id="A0A2A9NXE3"/>
<feature type="compositionally biased region" description="Basic and acidic residues" evidence="2">
    <location>
        <begin position="1"/>
        <end position="11"/>
    </location>
</feature>
<keyword evidence="1" id="KW-0808">Transferase</keyword>
<sequence length="251" mass="27830">MGPHHDPHYHELPNINASTPHTPLTNSTTSTNQQLFDHLAPRYDTDPRTTERAQKSALAMRKMYAFNEDTTQVLDYACGTGLISRELAPFAKSITGVDISQGMVDEYNRRVHNQGIPPQEMHAVCTRLQARPGELDGAQFDVAVCASAYHHMESIEETTSILAYFLKPGGTLLVVDLETSDQGPICNADGTHHQHQHHLVPHHDGFEKADIEHAFLHAGLTSFTYEIAFTARRDAHPVTLFVAKGTKPTAF</sequence>
<evidence type="ECO:0000313" key="5">
    <source>
        <dbReference type="Proteomes" id="UP000242287"/>
    </source>
</evidence>
<feature type="compositionally biased region" description="Polar residues" evidence="2">
    <location>
        <begin position="15"/>
        <end position="31"/>
    </location>
</feature>
<protein>
    <recommendedName>
        <fullName evidence="3">Methyltransferase domain-containing protein</fullName>
    </recommendedName>
</protein>
<proteinExistence type="predicted"/>
<dbReference type="InterPro" id="IPR041698">
    <property type="entry name" value="Methyltransf_25"/>
</dbReference>
<dbReference type="Gene3D" id="3.40.50.150">
    <property type="entry name" value="Vaccinia Virus protein VP39"/>
    <property type="match status" value="1"/>
</dbReference>
<dbReference type="OrthoDB" id="3647at2759"/>
<evidence type="ECO:0000313" key="4">
    <source>
        <dbReference type="EMBL" id="PFH52490.1"/>
    </source>
</evidence>
<accession>A0A2A9NXE3</accession>
<dbReference type="PANTHER" id="PTHR43861">
    <property type="entry name" value="TRANS-ACONITATE 2-METHYLTRANSFERASE-RELATED"/>
    <property type="match status" value="1"/>
</dbReference>
<gene>
    <name evidence="4" type="ORF">AMATHDRAFT_46336</name>
</gene>
<feature type="domain" description="Methyltransferase" evidence="3">
    <location>
        <begin position="73"/>
        <end position="170"/>
    </location>
</feature>
<dbReference type="Proteomes" id="UP000242287">
    <property type="component" value="Unassembled WGS sequence"/>
</dbReference>
<evidence type="ECO:0000256" key="1">
    <source>
        <dbReference type="ARBA" id="ARBA00022679"/>
    </source>
</evidence>
<name>A0A2A9NXE3_9AGAR</name>
<dbReference type="InterPro" id="IPR029063">
    <property type="entry name" value="SAM-dependent_MTases_sf"/>
</dbReference>
<dbReference type="GO" id="GO:0016740">
    <property type="term" value="F:transferase activity"/>
    <property type="evidence" value="ECO:0007669"/>
    <property type="project" value="UniProtKB-KW"/>
</dbReference>
<dbReference type="CDD" id="cd02440">
    <property type="entry name" value="AdoMet_MTases"/>
    <property type="match status" value="1"/>
</dbReference>
<keyword evidence="5" id="KW-1185">Reference proteome</keyword>
<dbReference type="STRING" id="703135.A0A2A9NXE3"/>
<organism evidence="4 5">
    <name type="scientific">Amanita thiersii Skay4041</name>
    <dbReference type="NCBI Taxonomy" id="703135"/>
    <lineage>
        <taxon>Eukaryota</taxon>
        <taxon>Fungi</taxon>
        <taxon>Dikarya</taxon>
        <taxon>Basidiomycota</taxon>
        <taxon>Agaricomycotina</taxon>
        <taxon>Agaricomycetes</taxon>
        <taxon>Agaricomycetidae</taxon>
        <taxon>Agaricales</taxon>
        <taxon>Pluteineae</taxon>
        <taxon>Amanitaceae</taxon>
        <taxon>Amanita</taxon>
    </lineage>
</organism>
<feature type="region of interest" description="Disordered" evidence="2">
    <location>
        <begin position="1"/>
        <end position="31"/>
    </location>
</feature>
<dbReference type="SUPFAM" id="SSF53335">
    <property type="entry name" value="S-adenosyl-L-methionine-dependent methyltransferases"/>
    <property type="match status" value="1"/>
</dbReference>
<dbReference type="EMBL" id="KZ301979">
    <property type="protein sequence ID" value="PFH52490.1"/>
    <property type="molecule type" value="Genomic_DNA"/>
</dbReference>